<dbReference type="GO" id="GO:0031201">
    <property type="term" value="C:SNARE complex"/>
    <property type="evidence" value="ECO:0007669"/>
    <property type="project" value="TreeGrafter"/>
</dbReference>
<proteinExistence type="inferred from homology"/>
<protein>
    <recommendedName>
        <fullName evidence="8">Alpha-soluble NSF attachment protein</fullName>
    </recommendedName>
</protein>
<keyword evidence="2 4" id="KW-0813">Transport</keyword>
<dbReference type="PANTHER" id="PTHR13768">
    <property type="entry name" value="SOLUBLE NSF ATTACHMENT PROTEIN SNAP"/>
    <property type="match status" value="1"/>
</dbReference>
<evidence type="ECO:0000313" key="7">
    <source>
        <dbReference type="Proteomes" id="UP000789595"/>
    </source>
</evidence>
<dbReference type="Proteomes" id="UP000789595">
    <property type="component" value="Unassembled WGS sequence"/>
</dbReference>
<dbReference type="PRINTS" id="PR00448">
    <property type="entry name" value="NSFATTACHMNT"/>
</dbReference>
<dbReference type="EMBL" id="CAKKNE010000003">
    <property type="protein sequence ID" value="CAH0371105.1"/>
    <property type="molecule type" value="Genomic_DNA"/>
</dbReference>
<evidence type="ECO:0008006" key="8">
    <source>
        <dbReference type="Google" id="ProtNLM"/>
    </source>
</evidence>
<evidence type="ECO:0000313" key="6">
    <source>
        <dbReference type="EMBL" id="CAH0371105.1"/>
    </source>
</evidence>
<keyword evidence="4" id="KW-0931">ER-Golgi transport</keyword>
<dbReference type="SUPFAM" id="SSF48452">
    <property type="entry name" value="TPR-like"/>
    <property type="match status" value="1"/>
</dbReference>
<dbReference type="Gene3D" id="1.25.40.10">
    <property type="entry name" value="Tetratricopeptide repeat domain"/>
    <property type="match status" value="1"/>
</dbReference>
<evidence type="ECO:0000256" key="4">
    <source>
        <dbReference type="RuleBase" id="RU367013"/>
    </source>
</evidence>
<dbReference type="EMBL" id="HBIW01018677">
    <property type="protein sequence ID" value="CAE0700647.1"/>
    <property type="molecule type" value="Transcribed_RNA"/>
</dbReference>
<reference evidence="5" key="1">
    <citation type="submission" date="2021-01" db="EMBL/GenBank/DDBJ databases">
        <authorList>
            <person name="Corre E."/>
            <person name="Pelletier E."/>
            <person name="Niang G."/>
            <person name="Scheremetjew M."/>
            <person name="Finn R."/>
            <person name="Kale V."/>
            <person name="Holt S."/>
            <person name="Cochrane G."/>
            <person name="Meng A."/>
            <person name="Brown T."/>
            <person name="Cohen L."/>
        </authorList>
    </citation>
    <scope>NUCLEOTIDE SEQUENCE</scope>
    <source>
        <strain evidence="5">CCMP1756</strain>
    </source>
</reference>
<dbReference type="PANTHER" id="PTHR13768:SF8">
    <property type="entry name" value="ALPHA-SOLUBLE NSF ATTACHMENT PROTEIN"/>
    <property type="match status" value="1"/>
</dbReference>
<dbReference type="CDD" id="cd15832">
    <property type="entry name" value="SNAP"/>
    <property type="match status" value="1"/>
</dbReference>
<dbReference type="GO" id="GO:0005483">
    <property type="term" value="F:soluble NSF attachment protein activity"/>
    <property type="evidence" value="ECO:0007669"/>
    <property type="project" value="TreeGrafter"/>
</dbReference>
<comment type="subcellular location">
    <subcellularLocation>
        <location evidence="4">Membrane</location>
        <topology evidence="4">Peripheral membrane protein</topology>
    </subcellularLocation>
</comment>
<evidence type="ECO:0000313" key="5">
    <source>
        <dbReference type="EMBL" id="CAE0700647.1"/>
    </source>
</evidence>
<dbReference type="InterPro" id="IPR000744">
    <property type="entry name" value="NSF_attach"/>
</dbReference>
<keyword evidence="3 4" id="KW-0653">Protein transport</keyword>
<accession>A0A7S4A1R6</accession>
<evidence type="ECO:0000256" key="3">
    <source>
        <dbReference type="ARBA" id="ARBA00022927"/>
    </source>
</evidence>
<dbReference type="OrthoDB" id="9984275at2759"/>
<evidence type="ECO:0000256" key="2">
    <source>
        <dbReference type="ARBA" id="ARBA00022448"/>
    </source>
</evidence>
<name>A0A7S4A1R6_9STRA</name>
<dbReference type="GO" id="GO:0019905">
    <property type="term" value="F:syntaxin binding"/>
    <property type="evidence" value="ECO:0007669"/>
    <property type="project" value="TreeGrafter"/>
</dbReference>
<gene>
    <name evidence="5" type="ORF">PCAL00307_LOCUS16083</name>
    <name evidence="6" type="ORF">PECAL_3P10300</name>
</gene>
<dbReference type="InterPro" id="IPR011990">
    <property type="entry name" value="TPR-like_helical_dom_sf"/>
</dbReference>
<dbReference type="GO" id="GO:0035494">
    <property type="term" value="P:SNARE complex disassembly"/>
    <property type="evidence" value="ECO:0007669"/>
    <property type="project" value="TreeGrafter"/>
</dbReference>
<comment type="function">
    <text evidence="4">Required for vesicular transport between the endoplasmic reticulum and the Golgi apparatus.</text>
</comment>
<keyword evidence="4" id="KW-0472">Membrane</keyword>
<evidence type="ECO:0000256" key="1">
    <source>
        <dbReference type="ARBA" id="ARBA00010050"/>
    </source>
</evidence>
<comment type="similarity">
    <text evidence="1 4">Belongs to the SNAP family.</text>
</comment>
<dbReference type="GO" id="GO:0005774">
    <property type="term" value="C:vacuolar membrane"/>
    <property type="evidence" value="ECO:0007669"/>
    <property type="project" value="TreeGrafter"/>
</dbReference>
<dbReference type="GO" id="GO:0006886">
    <property type="term" value="P:intracellular protein transport"/>
    <property type="evidence" value="ECO:0007669"/>
    <property type="project" value="UniProtKB-UniRule"/>
</dbReference>
<organism evidence="5">
    <name type="scientific">Pelagomonas calceolata</name>
    <dbReference type="NCBI Taxonomy" id="35677"/>
    <lineage>
        <taxon>Eukaryota</taxon>
        <taxon>Sar</taxon>
        <taxon>Stramenopiles</taxon>
        <taxon>Ochrophyta</taxon>
        <taxon>Pelagophyceae</taxon>
        <taxon>Pelagomonadales</taxon>
        <taxon>Pelagomonadaceae</taxon>
        <taxon>Pelagomonas</taxon>
    </lineage>
</organism>
<dbReference type="AlphaFoldDB" id="A0A7S4A1R6"/>
<reference evidence="6" key="2">
    <citation type="submission" date="2021-11" db="EMBL/GenBank/DDBJ databases">
        <authorList>
            <consortium name="Genoscope - CEA"/>
            <person name="William W."/>
        </authorList>
    </citation>
    <scope>NUCLEOTIDE SEQUENCE</scope>
</reference>
<dbReference type="Pfam" id="PF14938">
    <property type="entry name" value="SNAP"/>
    <property type="match status" value="1"/>
</dbReference>
<keyword evidence="7" id="KW-1185">Reference proteome</keyword>
<sequence length="313" mass="34172">MAAAQKKAVDLMAKGEKCLTKFSFFGGGSQKYEDAAECFQDAGKMFVLAKSFDEAGKAYLRAAEMFEKTKSDFDTGSVLTRAGEAFQKAQDTRQCSEAYRRAADVFAGAGKGNMAANASKKLAELIEQDDDEDRLPEAVEAYQQATDFYDAENQPRRADGCREKVATISARLGAYDDAITQFDALGRSALQSNLGKFNAKKWFTYSVLCCLAREDLVKAQKLLGEYASLDYTLVGTREHDLLEALCAACESQDEEAVATAAAEYDRVKRLDPWTTKLLLAVKDTCASVELPEPVVEAAAGLKLEDADELPDLT</sequence>